<dbReference type="InterPro" id="IPR004638">
    <property type="entry name" value="EmrB-like"/>
</dbReference>
<dbReference type="Pfam" id="PF07690">
    <property type="entry name" value="MFS_1"/>
    <property type="match status" value="1"/>
</dbReference>
<evidence type="ECO:0000259" key="9">
    <source>
        <dbReference type="PROSITE" id="PS50850"/>
    </source>
</evidence>
<comment type="similarity">
    <text evidence="2">Belongs to the major facilitator superfamily. EmrB family.</text>
</comment>
<evidence type="ECO:0000256" key="3">
    <source>
        <dbReference type="ARBA" id="ARBA00022448"/>
    </source>
</evidence>
<feature type="transmembrane region" description="Helical" evidence="8">
    <location>
        <begin position="89"/>
        <end position="109"/>
    </location>
</feature>
<dbReference type="Gene3D" id="1.20.1250.20">
    <property type="entry name" value="MFS general substrate transporter like domains"/>
    <property type="match status" value="1"/>
</dbReference>
<evidence type="ECO:0000256" key="4">
    <source>
        <dbReference type="ARBA" id="ARBA00022475"/>
    </source>
</evidence>
<evidence type="ECO:0000313" key="10">
    <source>
        <dbReference type="EMBL" id="BDR56145.1"/>
    </source>
</evidence>
<feature type="transmembrane region" description="Helical" evidence="8">
    <location>
        <begin position="363"/>
        <end position="380"/>
    </location>
</feature>
<evidence type="ECO:0000256" key="8">
    <source>
        <dbReference type="SAM" id="Phobius"/>
    </source>
</evidence>
<dbReference type="GO" id="GO:0005886">
    <property type="term" value="C:plasma membrane"/>
    <property type="evidence" value="ECO:0007669"/>
    <property type="project" value="UniProtKB-SubCell"/>
</dbReference>
<evidence type="ECO:0000313" key="11">
    <source>
        <dbReference type="Proteomes" id="UP001321804"/>
    </source>
</evidence>
<keyword evidence="5 8" id="KW-0812">Transmembrane</keyword>
<keyword evidence="7 8" id="KW-0472">Membrane</keyword>
<feature type="transmembrane region" description="Helical" evidence="8">
    <location>
        <begin position="273"/>
        <end position="298"/>
    </location>
</feature>
<feature type="transmembrane region" description="Helical" evidence="8">
    <location>
        <begin position="174"/>
        <end position="195"/>
    </location>
</feature>
<dbReference type="NCBIfam" id="TIGR00711">
    <property type="entry name" value="efflux_EmrB"/>
    <property type="match status" value="1"/>
</dbReference>
<dbReference type="PANTHER" id="PTHR42718">
    <property type="entry name" value="MAJOR FACILITATOR SUPERFAMILY MULTIDRUG TRANSPORTER MFSC"/>
    <property type="match status" value="1"/>
</dbReference>
<evidence type="ECO:0000256" key="2">
    <source>
        <dbReference type="ARBA" id="ARBA00008537"/>
    </source>
</evidence>
<evidence type="ECO:0000256" key="1">
    <source>
        <dbReference type="ARBA" id="ARBA00004651"/>
    </source>
</evidence>
<proteinExistence type="inferred from homology"/>
<dbReference type="PANTHER" id="PTHR42718:SF9">
    <property type="entry name" value="MAJOR FACILITATOR SUPERFAMILY MULTIDRUG TRANSPORTER MFSC"/>
    <property type="match status" value="1"/>
</dbReference>
<feature type="domain" description="Major facilitator superfamily (MFS) profile" evidence="9">
    <location>
        <begin position="20"/>
        <end position="476"/>
    </location>
</feature>
<feature type="transmembrane region" description="Helical" evidence="8">
    <location>
        <begin position="145"/>
        <end position="168"/>
    </location>
</feature>
<keyword evidence="6 8" id="KW-1133">Transmembrane helix</keyword>
<feature type="transmembrane region" description="Helical" evidence="8">
    <location>
        <begin position="310"/>
        <end position="331"/>
    </location>
</feature>
<reference evidence="10 11" key="1">
    <citation type="journal article" date="2023" name="Microbiol. Spectr.">
        <title>Symbiosis of Carpenter Bees with Uncharacterized Lactic Acid Bacteria Showing NAD Auxotrophy.</title>
        <authorList>
            <person name="Kawasaki S."/>
            <person name="Ozawa K."/>
            <person name="Mori T."/>
            <person name="Yamamoto A."/>
            <person name="Ito M."/>
            <person name="Ohkuma M."/>
            <person name="Sakamoto M."/>
            <person name="Matsutani M."/>
        </authorList>
    </citation>
    <scope>NUCLEOTIDE SEQUENCE [LARGE SCALE GENOMIC DNA]</scope>
    <source>
        <strain evidence="10 11">KimC2</strain>
    </source>
</reference>
<dbReference type="KEGG" id="xak:KIMC2_07070"/>
<feature type="transmembrane region" description="Helical" evidence="8">
    <location>
        <begin position="20"/>
        <end position="46"/>
    </location>
</feature>
<dbReference type="Proteomes" id="UP001321804">
    <property type="component" value="Chromosome"/>
</dbReference>
<protein>
    <submittedName>
        <fullName evidence="10">MFS transporter</fullName>
    </submittedName>
</protein>
<dbReference type="GO" id="GO:0022857">
    <property type="term" value="F:transmembrane transporter activity"/>
    <property type="evidence" value="ECO:0007669"/>
    <property type="project" value="InterPro"/>
</dbReference>
<dbReference type="PRINTS" id="PR01036">
    <property type="entry name" value="TCRTETB"/>
</dbReference>
<feature type="transmembrane region" description="Helical" evidence="8">
    <location>
        <begin position="115"/>
        <end position="133"/>
    </location>
</feature>
<feature type="transmembrane region" description="Helical" evidence="8">
    <location>
        <begin position="207"/>
        <end position="227"/>
    </location>
</feature>
<sequence>MRNSVAFSEDPKIQKNRWWIITAIGLFTFMSTLDTSIVNIAIPTISRDLHVSMSQTEWVATVYLLVVCSLLLLFGKIGDLIGKIKVFKIGMIIFTLGSFLCGFNISFWMLLGSRLIQGIGASMTMSTSNGIVTEVFKDSERGRSLGWIGTFVALGSIAGPGIGGIVLGFLPWGYIFWINIPVGIFAYLLGLKVLPKDITFQKSPIDYGGSVTFSLAVISIVGLMSYAQLNGFVNLPVLILAVVFIVSFLVFIRLEKKNSHPLVELSLFRKLPFSISLISVLLVFIGNFAFNVVGPYYLQNLRGMNPSHSGLVLMAFPIAQVIFSPIAGRLTDKYGASLLIRIGVGAIIISQIGFCFFSGNSSMWFVILTIGVLGFGNGLFQSPNNALTMASIDVKHLGIAGGLNALFRNLGMVFGLTISTTILFSAMSVKAGHKVISYVNGRPDLFMFGMKVLFLVMIVLSVIALILNFLKLDKKISK</sequence>
<evidence type="ECO:0000256" key="6">
    <source>
        <dbReference type="ARBA" id="ARBA00022989"/>
    </source>
</evidence>
<keyword evidence="4" id="KW-1003">Cell membrane</keyword>
<dbReference type="InterPro" id="IPR020846">
    <property type="entry name" value="MFS_dom"/>
</dbReference>
<feature type="transmembrane region" description="Helical" evidence="8">
    <location>
        <begin position="233"/>
        <end position="252"/>
    </location>
</feature>
<feature type="transmembrane region" description="Helical" evidence="8">
    <location>
        <begin position="338"/>
        <end position="357"/>
    </location>
</feature>
<comment type="subcellular location">
    <subcellularLocation>
        <location evidence="1">Cell membrane</location>
        <topology evidence="1">Multi-pass membrane protein</topology>
    </subcellularLocation>
</comment>
<dbReference type="SUPFAM" id="SSF103473">
    <property type="entry name" value="MFS general substrate transporter"/>
    <property type="match status" value="1"/>
</dbReference>
<dbReference type="Gene3D" id="1.20.1720.10">
    <property type="entry name" value="Multidrug resistance protein D"/>
    <property type="match status" value="1"/>
</dbReference>
<keyword evidence="11" id="KW-1185">Reference proteome</keyword>
<organism evidence="10 11">
    <name type="scientific">Xylocopilactobacillus apis</name>
    <dbReference type="NCBI Taxonomy" id="2932183"/>
    <lineage>
        <taxon>Bacteria</taxon>
        <taxon>Bacillati</taxon>
        <taxon>Bacillota</taxon>
        <taxon>Bacilli</taxon>
        <taxon>Lactobacillales</taxon>
        <taxon>Lactobacillaceae</taxon>
        <taxon>Xylocopilactobacillus</taxon>
    </lineage>
</organism>
<feature type="transmembrane region" description="Helical" evidence="8">
    <location>
        <begin position="58"/>
        <end position="77"/>
    </location>
</feature>
<gene>
    <name evidence="10" type="ORF">KIMC2_07070</name>
</gene>
<dbReference type="RefSeq" id="WP_317698014.1">
    <property type="nucleotide sequence ID" value="NZ_AP026801.1"/>
</dbReference>
<dbReference type="AlphaFoldDB" id="A0AAU9D8Z7"/>
<dbReference type="EMBL" id="AP026801">
    <property type="protein sequence ID" value="BDR56145.1"/>
    <property type="molecule type" value="Genomic_DNA"/>
</dbReference>
<evidence type="ECO:0000256" key="7">
    <source>
        <dbReference type="ARBA" id="ARBA00023136"/>
    </source>
</evidence>
<dbReference type="InterPro" id="IPR036259">
    <property type="entry name" value="MFS_trans_sf"/>
</dbReference>
<evidence type="ECO:0000256" key="5">
    <source>
        <dbReference type="ARBA" id="ARBA00022692"/>
    </source>
</evidence>
<keyword evidence="3" id="KW-0813">Transport</keyword>
<feature type="transmembrane region" description="Helical" evidence="8">
    <location>
        <begin position="405"/>
        <end position="426"/>
    </location>
</feature>
<accession>A0AAU9D8Z7</accession>
<name>A0AAU9D8Z7_9LACO</name>
<dbReference type="PROSITE" id="PS50850">
    <property type="entry name" value="MFS"/>
    <property type="match status" value="1"/>
</dbReference>
<dbReference type="CDD" id="cd17321">
    <property type="entry name" value="MFS_MMR_MDR_like"/>
    <property type="match status" value="1"/>
</dbReference>
<dbReference type="InterPro" id="IPR011701">
    <property type="entry name" value="MFS"/>
</dbReference>
<feature type="transmembrane region" description="Helical" evidence="8">
    <location>
        <begin position="446"/>
        <end position="470"/>
    </location>
</feature>